<dbReference type="KEGG" id="sawl:NGM29_11130"/>
<protein>
    <submittedName>
        <fullName evidence="2">Htur_1727 family rSAM-partnered candidate RiPP</fullName>
    </submittedName>
</protein>
<dbReference type="Proteomes" id="UP001056855">
    <property type="component" value="Chromosome"/>
</dbReference>
<dbReference type="Gene3D" id="3.10.20.520">
    <property type="entry name" value="Phenylacetic acid degradation B"/>
    <property type="match status" value="1"/>
</dbReference>
<proteinExistence type="predicted"/>
<evidence type="ECO:0000256" key="1">
    <source>
        <dbReference type="SAM" id="MobiDB-lite"/>
    </source>
</evidence>
<dbReference type="InterPro" id="IPR009359">
    <property type="entry name" value="PaaB"/>
</dbReference>
<sequence>MVESIRRERVAGDRRGTPLPQWEVFLRENRDKRLHHVGSVSATSAEEAVENASRLFGRYAADLWVCPAEAVGRYSTRPLSTASCSPDEAPDREVSSKPRVSEESDGVPRVNDS</sequence>
<evidence type="ECO:0000313" key="2">
    <source>
        <dbReference type="EMBL" id="UTF52343.1"/>
    </source>
</evidence>
<accession>A0A9E7N8I0</accession>
<dbReference type="RefSeq" id="WP_254156231.1">
    <property type="nucleotide sequence ID" value="NZ_CP100355.1"/>
</dbReference>
<gene>
    <name evidence="2" type="ORF">NGM29_11130</name>
</gene>
<keyword evidence="3" id="KW-1185">Reference proteome</keyword>
<dbReference type="InterPro" id="IPR023976">
    <property type="entry name" value="CHP04031_Htur1727"/>
</dbReference>
<dbReference type="InterPro" id="IPR038693">
    <property type="entry name" value="PaaB_sf"/>
</dbReference>
<dbReference type="AlphaFoldDB" id="A0A9E7N8I0"/>
<reference evidence="2" key="1">
    <citation type="submission" date="2022-06" db="EMBL/GenBank/DDBJ databases">
        <title>Diverse halophilic archaea isolated from saline environments.</title>
        <authorList>
            <person name="Cui H.-L."/>
        </authorList>
    </citation>
    <scope>NUCLEOTIDE SEQUENCE</scope>
    <source>
        <strain evidence="2">WLHS1</strain>
    </source>
</reference>
<feature type="compositionally biased region" description="Basic and acidic residues" evidence="1">
    <location>
        <begin position="89"/>
        <end position="102"/>
    </location>
</feature>
<dbReference type="GeneID" id="73290606"/>
<organism evidence="2 3">
    <name type="scientific">Natronosalvus rutilus</name>
    <dbReference type="NCBI Taxonomy" id="2953753"/>
    <lineage>
        <taxon>Archaea</taxon>
        <taxon>Methanobacteriati</taxon>
        <taxon>Methanobacteriota</taxon>
        <taxon>Stenosarchaea group</taxon>
        <taxon>Halobacteria</taxon>
        <taxon>Halobacteriales</taxon>
        <taxon>Natrialbaceae</taxon>
        <taxon>Natronosalvus</taxon>
    </lineage>
</organism>
<dbReference type="NCBIfam" id="TIGR04031">
    <property type="entry name" value="Htur_1727_fam"/>
    <property type="match status" value="1"/>
</dbReference>
<evidence type="ECO:0000313" key="3">
    <source>
        <dbReference type="Proteomes" id="UP001056855"/>
    </source>
</evidence>
<name>A0A9E7N8I0_9EURY</name>
<feature type="region of interest" description="Disordered" evidence="1">
    <location>
        <begin position="76"/>
        <end position="113"/>
    </location>
</feature>
<dbReference type="Pfam" id="PF06243">
    <property type="entry name" value="PaaB"/>
    <property type="match status" value="1"/>
</dbReference>
<dbReference type="EMBL" id="CP100355">
    <property type="protein sequence ID" value="UTF52343.1"/>
    <property type="molecule type" value="Genomic_DNA"/>
</dbReference>